<feature type="domain" description="YrdC-like" evidence="12">
    <location>
        <begin position="1"/>
        <end position="184"/>
    </location>
</feature>
<evidence type="ECO:0000256" key="7">
    <source>
        <dbReference type="ARBA" id="ARBA00022695"/>
    </source>
</evidence>
<comment type="subcellular location">
    <subcellularLocation>
        <location evidence="1">Cytoplasm</location>
    </subcellularLocation>
</comment>
<evidence type="ECO:0000256" key="6">
    <source>
        <dbReference type="ARBA" id="ARBA00022694"/>
    </source>
</evidence>
<evidence type="ECO:0000259" key="12">
    <source>
        <dbReference type="PROSITE" id="PS51163"/>
    </source>
</evidence>
<gene>
    <name evidence="13" type="ORF">HU137_01830</name>
</gene>
<evidence type="ECO:0000256" key="5">
    <source>
        <dbReference type="ARBA" id="ARBA00022679"/>
    </source>
</evidence>
<dbReference type="GO" id="GO:0005524">
    <property type="term" value="F:ATP binding"/>
    <property type="evidence" value="ECO:0007669"/>
    <property type="project" value="UniProtKB-KW"/>
</dbReference>
<evidence type="ECO:0000313" key="13">
    <source>
        <dbReference type="EMBL" id="MBA5628506.1"/>
    </source>
</evidence>
<evidence type="ECO:0000313" key="14">
    <source>
        <dbReference type="Proteomes" id="UP000552241"/>
    </source>
</evidence>
<sequence length="184" mass="20343">METNEIIALLKNGGTILYPTDTTFGIGCDATNPEAIQKIFQIKNRPDSKSLIILVDTPARLQKIVDVPDLAWDIMDLSEKPVTIIYDNPKNLPKELIAEDNTIAIRLTDDLFCKKLISKINAPLVSTSANISGEPTPHSFAEISQKIKTEVDFVFPETETFSPKFQGSSIIKLSADGQVKVIRE</sequence>
<keyword evidence="9" id="KW-0067">ATP-binding</keyword>
<name>A0A838ZLS3_9FLAO</name>
<evidence type="ECO:0000256" key="8">
    <source>
        <dbReference type="ARBA" id="ARBA00022741"/>
    </source>
</evidence>
<keyword evidence="6" id="KW-0819">tRNA processing</keyword>
<evidence type="ECO:0000256" key="9">
    <source>
        <dbReference type="ARBA" id="ARBA00022840"/>
    </source>
</evidence>
<dbReference type="InterPro" id="IPR050156">
    <property type="entry name" value="TC-AMP_synthase_SUA5"/>
</dbReference>
<comment type="caution">
    <text evidence="13">The sequence shown here is derived from an EMBL/GenBank/DDBJ whole genome shotgun (WGS) entry which is preliminary data.</text>
</comment>
<dbReference type="GO" id="GO:0006450">
    <property type="term" value="P:regulation of translational fidelity"/>
    <property type="evidence" value="ECO:0007669"/>
    <property type="project" value="TreeGrafter"/>
</dbReference>
<dbReference type="EMBL" id="JACDZE010000001">
    <property type="protein sequence ID" value="MBA5628506.1"/>
    <property type="molecule type" value="Genomic_DNA"/>
</dbReference>
<proteinExistence type="inferred from homology"/>
<dbReference type="NCBIfam" id="TIGR00057">
    <property type="entry name" value="L-threonylcarbamoyladenylate synthase"/>
    <property type="match status" value="1"/>
</dbReference>
<dbReference type="GO" id="GO:0061710">
    <property type="term" value="F:L-threonylcarbamoyladenylate synthase"/>
    <property type="evidence" value="ECO:0007669"/>
    <property type="project" value="UniProtKB-EC"/>
</dbReference>
<dbReference type="Proteomes" id="UP000552241">
    <property type="component" value="Unassembled WGS sequence"/>
</dbReference>
<keyword evidence="4" id="KW-0963">Cytoplasm</keyword>
<organism evidence="13 14">
    <name type="scientific">Moheibacter lacus</name>
    <dbReference type="NCBI Taxonomy" id="2745851"/>
    <lineage>
        <taxon>Bacteria</taxon>
        <taxon>Pseudomonadati</taxon>
        <taxon>Bacteroidota</taxon>
        <taxon>Flavobacteriia</taxon>
        <taxon>Flavobacteriales</taxon>
        <taxon>Weeksellaceae</taxon>
        <taxon>Moheibacter</taxon>
    </lineage>
</organism>
<dbReference type="Gene3D" id="3.90.870.10">
    <property type="entry name" value="DHBP synthase"/>
    <property type="match status" value="1"/>
</dbReference>
<dbReference type="AlphaFoldDB" id="A0A838ZLS3"/>
<dbReference type="EC" id="2.7.7.87" evidence="3"/>
<evidence type="ECO:0000256" key="2">
    <source>
        <dbReference type="ARBA" id="ARBA00007663"/>
    </source>
</evidence>
<accession>A0A838ZLS3</accession>
<dbReference type="PANTHER" id="PTHR17490">
    <property type="entry name" value="SUA5"/>
    <property type="match status" value="1"/>
</dbReference>
<dbReference type="PROSITE" id="PS51163">
    <property type="entry name" value="YRDC"/>
    <property type="match status" value="1"/>
</dbReference>
<reference evidence="13 14" key="1">
    <citation type="submission" date="2020-07" db="EMBL/GenBank/DDBJ databases">
        <title>Moheibacter lacus sp. nov., a member of the family Flavobacteriaceae isolated from freshwater lake sediment.</title>
        <authorList>
            <person name="Liu Y."/>
        </authorList>
    </citation>
    <scope>NUCLEOTIDE SEQUENCE [LARGE SCALE GENOMIC DNA]</scope>
    <source>
        <strain evidence="13 14">BDHS18</strain>
    </source>
</reference>
<comment type="similarity">
    <text evidence="2">Belongs to the SUA5 family.</text>
</comment>
<evidence type="ECO:0000256" key="4">
    <source>
        <dbReference type="ARBA" id="ARBA00022490"/>
    </source>
</evidence>
<dbReference type="GO" id="GO:0005737">
    <property type="term" value="C:cytoplasm"/>
    <property type="evidence" value="ECO:0007669"/>
    <property type="project" value="UniProtKB-SubCell"/>
</dbReference>
<dbReference type="PANTHER" id="PTHR17490:SF16">
    <property type="entry name" value="THREONYLCARBAMOYL-AMP SYNTHASE"/>
    <property type="match status" value="1"/>
</dbReference>
<evidence type="ECO:0000256" key="10">
    <source>
        <dbReference type="ARBA" id="ARBA00029774"/>
    </source>
</evidence>
<evidence type="ECO:0000256" key="11">
    <source>
        <dbReference type="ARBA" id="ARBA00048366"/>
    </source>
</evidence>
<keyword evidence="5" id="KW-0808">Transferase</keyword>
<keyword evidence="14" id="KW-1185">Reference proteome</keyword>
<dbReference type="GO" id="GO:0000049">
    <property type="term" value="F:tRNA binding"/>
    <property type="evidence" value="ECO:0007669"/>
    <property type="project" value="TreeGrafter"/>
</dbReference>
<evidence type="ECO:0000256" key="1">
    <source>
        <dbReference type="ARBA" id="ARBA00004496"/>
    </source>
</evidence>
<evidence type="ECO:0000256" key="3">
    <source>
        <dbReference type="ARBA" id="ARBA00012584"/>
    </source>
</evidence>
<dbReference type="InterPro" id="IPR006070">
    <property type="entry name" value="Sua5-like_dom"/>
</dbReference>
<dbReference type="Pfam" id="PF01300">
    <property type="entry name" value="Sua5_yciO_yrdC"/>
    <property type="match status" value="1"/>
</dbReference>
<dbReference type="GO" id="GO:0003725">
    <property type="term" value="F:double-stranded RNA binding"/>
    <property type="evidence" value="ECO:0007669"/>
    <property type="project" value="InterPro"/>
</dbReference>
<protein>
    <recommendedName>
        <fullName evidence="10">L-threonylcarbamoyladenylate synthase</fullName>
        <ecNumber evidence="3">2.7.7.87</ecNumber>
    </recommendedName>
    <alternativeName>
        <fullName evidence="10">L-threonylcarbamoyladenylate synthase</fullName>
    </alternativeName>
</protein>
<dbReference type="RefSeq" id="WP_182042101.1">
    <property type="nucleotide sequence ID" value="NZ_JACDZE010000001.1"/>
</dbReference>
<keyword evidence="8" id="KW-0547">Nucleotide-binding</keyword>
<dbReference type="SUPFAM" id="SSF55821">
    <property type="entry name" value="YrdC/RibB"/>
    <property type="match status" value="1"/>
</dbReference>
<comment type="catalytic activity">
    <reaction evidence="11">
        <text>L-threonine + hydrogencarbonate + ATP = L-threonylcarbamoyladenylate + diphosphate + H2O</text>
        <dbReference type="Rhea" id="RHEA:36407"/>
        <dbReference type="ChEBI" id="CHEBI:15377"/>
        <dbReference type="ChEBI" id="CHEBI:17544"/>
        <dbReference type="ChEBI" id="CHEBI:30616"/>
        <dbReference type="ChEBI" id="CHEBI:33019"/>
        <dbReference type="ChEBI" id="CHEBI:57926"/>
        <dbReference type="ChEBI" id="CHEBI:73682"/>
        <dbReference type="EC" id="2.7.7.87"/>
    </reaction>
</comment>
<dbReference type="InterPro" id="IPR017945">
    <property type="entry name" value="DHBP_synth_RibB-like_a/b_dom"/>
</dbReference>
<keyword evidence="7" id="KW-0548">Nucleotidyltransferase</keyword>
<dbReference type="GO" id="GO:0008033">
    <property type="term" value="P:tRNA processing"/>
    <property type="evidence" value="ECO:0007669"/>
    <property type="project" value="UniProtKB-KW"/>
</dbReference>